<proteinExistence type="predicted"/>
<accession>A0ABT7AAL5</accession>
<keyword evidence="2" id="KW-1185">Reference proteome</keyword>
<dbReference type="Pfam" id="PF13787">
    <property type="entry name" value="HXXEE"/>
    <property type="match status" value="1"/>
</dbReference>
<dbReference type="EMBL" id="JANCPR020000085">
    <property type="protein sequence ID" value="MDJ1138383.1"/>
    <property type="molecule type" value="Genomic_DNA"/>
</dbReference>
<reference evidence="1 2" key="1">
    <citation type="submission" date="2023-05" db="EMBL/GenBank/DDBJ databases">
        <title>Streptantibioticus silvisoli sp. nov., acidotolerant actinomycetes 1 from pine litter.</title>
        <authorList>
            <person name="Swiecimska M."/>
            <person name="Golinska P."/>
            <person name="Sangal V."/>
            <person name="Wachnowicz B."/>
            <person name="Goodfellow M."/>
        </authorList>
    </citation>
    <scope>NUCLEOTIDE SEQUENCE [LARGE SCALE GENOMIC DNA]</scope>
    <source>
        <strain evidence="1 2">DSM 42109</strain>
    </source>
</reference>
<evidence type="ECO:0000313" key="2">
    <source>
        <dbReference type="Proteomes" id="UP001214441"/>
    </source>
</evidence>
<protein>
    <submittedName>
        <fullName evidence="1">HXXEE domain-containing protein</fullName>
    </submittedName>
</protein>
<sequence length="179" mass="19066">MNTQDAEAVGPAVTLGLLAAWTLHDTEEVAMVPRWCREHVPELRKRIPQVPDRVWDRLETIDGREFATAVALVGAVVAGAAVEGQRTGGRSGFYQSALNGFGLHGLAHIAQAVAVRGYTPGVATSPTLVIPFTLWARSRLRKAGVLRGARARDAVTSLAFAAVVTGASHGLARRLVRRG</sequence>
<dbReference type="RefSeq" id="WP_274047263.1">
    <property type="nucleotide sequence ID" value="NZ_JANCPR020000085.1"/>
</dbReference>
<evidence type="ECO:0000313" key="1">
    <source>
        <dbReference type="EMBL" id="MDJ1138383.1"/>
    </source>
</evidence>
<dbReference type="Proteomes" id="UP001214441">
    <property type="component" value="Unassembled WGS sequence"/>
</dbReference>
<name>A0ABT7AAL5_9ACTN</name>
<gene>
    <name evidence="1" type="ORF">NMN56_041785</name>
</gene>
<dbReference type="InterPro" id="IPR025671">
    <property type="entry name" value="HXXEE"/>
</dbReference>
<organism evidence="1 2">
    <name type="scientific">Streptomyces iconiensis</name>
    <dbReference type="NCBI Taxonomy" id="1384038"/>
    <lineage>
        <taxon>Bacteria</taxon>
        <taxon>Bacillati</taxon>
        <taxon>Actinomycetota</taxon>
        <taxon>Actinomycetes</taxon>
        <taxon>Kitasatosporales</taxon>
        <taxon>Streptomycetaceae</taxon>
        <taxon>Streptomyces</taxon>
    </lineage>
</organism>
<comment type="caution">
    <text evidence="1">The sequence shown here is derived from an EMBL/GenBank/DDBJ whole genome shotgun (WGS) entry which is preliminary data.</text>
</comment>